<evidence type="ECO:0000256" key="1">
    <source>
        <dbReference type="SAM" id="Phobius"/>
    </source>
</evidence>
<protein>
    <recommendedName>
        <fullName evidence="3">ABC-2 type transport system permease protein</fullName>
    </recommendedName>
</protein>
<feature type="transmembrane region" description="Helical" evidence="1">
    <location>
        <begin position="404"/>
        <end position="425"/>
    </location>
</feature>
<sequence>MPTIPARLRASAADAWIAVVDLRALLRFRVAGLRGRSRRLSAYGTGVIGLMTVLVAWLPAHLPQEMARRDDVFTLLPSALVGILVIGVVSAAASGGGRELVPRDQAVAYPVSPTTDHLGALVMAPLNIAWLLQAWVLLGATAFVTGPGPGLVLSQLMLLVWLATATALSQVVGWGLEWLRRGRRGVWSTRLVTVLAGLVAAYLVADDRLVPALEASPTTEVTIASLGAAHGLSWFYVRVLAVLLVIMLSAVVAGAWLASAVSRRPARDETRLESSAYQPRANPGSDLLAMVRVDRVAIWRSVPLRRGLAVLAVMPGLVAIAGDLQWNMLTILPGLVASGGALLFGVNAWSLDGRGALWRDSLPVEPRLVFLSRCWVLVEVLLVATLGTLVMAALRAGLPSASELAAVCAGGVVVVAQVVSASMRWSVRRPFSVDLRSARATPAPPLVMVGYSARLALSTTFVGIFFSVLARVPWEWSVLCALPLLLFSAWRLVRTANAWADADTRCRVVATVAS</sequence>
<gene>
    <name evidence="2" type="ORF">AVDCRST_MAG47-2578</name>
</gene>
<feature type="transmembrane region" description="Helical" evidence="1">
    <location>
        <begin position="446"/>
        <end position="470"/>
    </location>
</feature>
<feature type="transmembrane region" description="Helical" evidence="1">
    <location>
        <begin position="328"/>
        <end position="349"/>
    </location>
</feature>
<feature type="transmembrane region" description="Helical" evidence="1">
    <location>
        <begin position="235"/>
        <end position="258"/>
    </location>
</feature>
<feature type="transmembrane region" description="Helical" evidence="1">
    <location>
        <begin position="304"/>
        <end position="322"/>
    </location>
</feature>
<feature type="transmembrane region" description="Helical" evidence="1">
    <location>
        <begin position="40"/>
        <end position="60"/>
    </location>
</feature>
<dbReference type="AlphaFoldDB" id="A0A6J4NGB3"/>
<reference evidence="2" key="1">
    <citation type="submission" date="2020-02" db="EMBL/GenBank/DDBJ databases">
        <authorList>
            <person name="Meier V. D."/>
        </authorList>
    </citation>
    <scope>NUCLEOTIDE SEQUENCE</scope>
    <source>
        <strain evidence="2">AVDCRST_MAG47</strain>
    </source>
</reference>
<keyword evidence="1" id="KW-1133">Transmembrane helix</keyword>
<feature type="transmembrane region" description="Helical" evidence="1">
    <location>
        <begin position="476"/>
        <end position="493"/>
    </location>
</feature>
<name>A0A6J4NGB3_9ACTN</name>
<accession>A0A6J4NGB3</accession>
<feature type="transmembrane region" description="Helical" evidence="1">
    <location>
        <begin position="118"/>
        <end position="144"/>
    </location>
</feature>
<feature type="transmembrane region" description="Helical" evidence="1">
    <location>
        <begin position="72"/>
        <end position="97"/>
    </location>
</feature>
<feature type="transmembrane region" description="Helical" evidence="1">
    <location>
        <begin position="188"/>
        <end position="205"/>
    </location>
</feature>
<keyword evidence="1" id="KW-0472">Membrane</keyword>
<dbReference type="EMBL" id="CADCUK010000165">
    <property type="protein sequence ID" value="CAA9387040.1"/>
    <property type="molecule type" value="Genomic_DNA"/>
</dbReference>
<evidence type="ECO:0008006" key="3">
    <source>
        <dbReference type="Google" id="ProtNLM"/>
    </source>
</evidence>
<proteinExistence type="predicted"/>
<feature type="transmembrane region" description="Helical" evidence="1">
    <location>
        <begin position="156"/>
        <end position="176"/>
    </location>
</feature>
<keyword evidence="1" id="KW-0812">Transmembrane</keyword>
<feature type="transmembrane region" description="Helical" evidence="1">
    <location>
        <begin position="370"/>
        <end position="392"/>
    </location>
</feature>
<organism evidence="2">
    <name type="scientific">uncultured Nocardioidaceae bacterium</name>
    <dbReference type="NCBI Taxonomy" id="253824"/>
    <lineage>
        <taxon>Bacteria</taxon>
        <taxon>Bacillati</taxon>
        <taxon>Actinomycetota</taxon>
        <taxon>Actinomycetes</taxon>
        <taxon>Propionibacteriales</taxon>
        <taxon>Nocardioidaceae</taxon>
        <taxon>environmental samples</taxon>
    </lineage>
</organism>
<evidence type="ECO:0000313" key="2">
    <source>
        <dbReference type="EMBL" id="CAA9387040.1"/>
    </source>
</evidence>